<proteinExistence type="predicted"/>
<protein>
    <submittedName>
        <fullName evidence="1">Uncharacterized protein</fullName>
    </submittedName>
</protein>
<dbReference type="InterPro" id="IPR046174">
    <property type="entry name" value="DUF6176"/>
</dbReference>
<sequence length="140" mass="16286">NWVFFRIISVVVSRFSHRLPMNYEAKKIRLTCAEETVREWASFMLAHLNEVSSALQQEGVRHELWYIGADDVSLFIIGVMDVDDKAASVAVSKKSQLSVDVIHRQFKVHWDRSSIEKLRIERLHVPRFEGCELLFEARAN</sequence>
<evidence type="ECO:0000313" key="1">
    <source>
        <dbReference type="EMBL" id="KYB45053.1"/>
    </source>
</evidence>
<dbReference type="Pfam" id="PF19673">
    <property type="entry name" value="DUF6176"/>
    <property type="match status" value="1"/>
</dbReference>
<reference evidence="1" key="1">
    <citation type="submission" date="2016-02" db="EMBL/GenBank/DDBJ databases">
        <title>Genomic sequences of Ochrobactrum anthropi.</title>
        <authorList>
            <person name="Chudasama K.S."/>
            <person name="Thaker V.S."/>
        </authorList>
    </citation>
    <scope>NUCLEOTIDE SEQUENCE [LARGE SCALE GENOMIC DNA]</scope>
    <source>
        <strain evidence="1">SUBG007</strain>
    </source>
</reference>
<comment type="caution">
    <text evidence="1">The sequence shown here is derived from an EMBL/GenBank/DDBJ whole genome shotgun (WGS) entry which is preliminary data.</text>
</comment>
<feature type="non-terminal residue" evidence="1">
    <location>
        <position position="1"/>
    </location>
</feature>
<dbReference type="EMBL" id="LUAY01006665">
    <property type="protein sequence ID" value="KYB45053.1"/>
    <property type="molecule type" value="Genomic_DNA"/>
</dbReference>
<dbReference type="AlphaFoldDB" id="A0A656Z333"/>
<gene>
    <name evidence="1" type="ORF">AB664_14730</name>
</gene>
<organism evidence="1">
    <name type="scientific">Brucella anthropi</name>
    <name type="common">Ochrobactrum anthropi</name>
    <dbReference type="NCBI Taxonomy" id="529"/>
    <lineage>
        <taxon>Bacteria</taxon>
        <taxon>Pseudomonadati</taxon>
        <taxon>Pseudomonadota</taxon>
        <taxon>Alphaproteobacteria</taxon>
        <taxon>Hyphomicrobiales</taxon>
        <taxon>Brucellaceae</taxon>
        <taxon>Brucella/Ochrobactrum group</taxon>
        <taxon>Brucella</taxon>
    </lineage>
</organism>
<accession>A0A656Z333</accession>
<name>A0A656Z333_BRUAN</name>